<dbReference type="Gene3D" id="3.30.365.10">
    <property type="entry name" value="Aldehyde oxidase/xanthine dehydrogenase, molybdopterin binding domain"/>
    <property type="match status" value="5"/>
</dbReference>
<dbReference type="Pfam" id="PF20256">
    <property type="entry name" value="MoCoBD_2"/>
    <property type="match status" value="2"/>
</dbReference>
<dbReference type="PIRSF" id="PIRSF036389">
    <property type="entry name" value="IOR_B"/>
    <property type="match status" value="1"/>
</dbReference>
<dbReference type="InterPro" id="IPR052516">
    <property type="entry name" value="N-heterocyclic_Hydroxylase"/>
</dbReference>
<dbReference type="PANTHER" id="PTHR47495:SF2">
    <property type="entry name" value="ALDEHYDE DEHYDROGENASE"/>
    <property type="match status" value="1"/>
</dbReference>
<protein>
    <submittedName>
        <fullName evidence="2">Xanthine dehydrogenase family protein molybdopterin-binding subunit</fullName>
    </submittedName>
</protein>
<dbReference type="NCBIfam" id="TIGR01409">
    <property type="entry name" value="TAT_signal_seq"/>
    <property type="match status" value="1"/>
</dbReference>
<dbReference type="InterPro" id="IPR037165">
    <property type="entry name" value="AldOxase/xan_DH_Mopterin-bd_sf"/>
</dbReference>
<dbReference type="PROSITE" id="PS51318">
    <property type="entry name" value="TAT"/>
    <property type="match status" value="1"/>
</dbReference>
<evidence type="ECO:0000313" key="2">
    <source>
        <dbReference type="EMBL" id="MDG3004597.1"/>
    </source>
</evidence>
<dbReference type="SMART" id="SM01008">
    <property type="entry name" value="Ald_Xan_dh_C"/>
    <property type="match status" value="1"/>
</dbReference>
<feature type="domain" description="Aldehyde oxidase/xanthine dehydrogenase a/b hammerhead" evidence="1">
    <location>
        <begin position="211"/>
        <end position="289"/>
    </location>
</feature>
<evidence type="ECO:0000313" key="3">
    <source>
        <dbReference type="Proteomes" id="UP001216907"/>
    </source>
</evidence>
<dbReference type="Proteomes" id="UP001216907">
    <property type="component" value="Unassembled WGS sequence"/>
</dbReference>
<dbReference type="InterPro" id="IPR012368">
    <property type="entry name" value="OxRdtase_Mopterin-bd_su_IorB"/>
</dbReference>
<dbReference type="InterPro" id="IPR019546">
    <property type="entry name" value="TAT_signal_bac_arc"/>
</dbReference>
<comment type="caution">
    <text evidence="2">The sequence shown here is derived from an EMBL/GenBank/DDBJ whole genome shotgun (WGS) entry which is preliminary data.</text>
</comment>
<sequence length="721" mass="76502">MSEVLNLSRRGFLRNTALAGGGLVLGVYLPQLAGKAANAADGAATFEPNAFVRIGSDESVTVISAHSEMGQGIYTGLAMIVAEELDADWSKVRVESAPADAKYNHTLYGAQITGGSTSTWTEWERLRKAGASARAMLVAAAAEEWGVSASSCTASEGKVLHAASGRSLSYGGLAARASKLSPPKDVTLKDPKTFKLIGKATKRLDTPSKTDGTAVFGLDVTLPGMLVALVARPPVFGGKVEALDATAALAVPGVRHVVEIDRGVAVAAVGFWAARKGREALRITWDHGPLAGLDSAKQGEEYAAMAKEPGAVARRDGDAEAALAKAVIRLDAVYELPYLAHAPMEPLNCVADVRPDGCDVWTGTQGQTFDHAVATQITGLKPEQVKVHTTLLGGGFGRRAAIDAHFVAEAVQLSKAVKAPVKVVWTREDDIRGGYYRPRAYHAIAGGLDAAGGLAAWRHKIVCQSFAFGTPFEKVMVKDGVDHTAVEGAADLPYTIPNLDVTWRHAPEGVPVIWLRSVGHTHTAFVVESFLDELAHAVGKDPFELRRGLLSKSPRHKRVLELAAEKAGWGTPLPPGSGRGIAVHESFASYVCHVAEVSTGPGGKLRVDRIVCAVDCGPIVNPDSIRAQMEGCVAFGLTTLKGEITFEDGRVKQRNFHDYPILRMNEMPRVEVHIVETTDKMGGVGEPGVPPVAPAVANAIFAAAGRRIRRLPFRPEDWQGA</sequence>
<gene>
    <name evidence="2" type="ORF">PZE19_12490</name>
</gene>
<dbReference type="InterPro" id="IPR006311">
    <property type="entry name" value="TAT_signal"/>
</dbReference>
<dbReference type="Gene3D" id="3.90.1170.50">
    <property type="entry name" value="Aldehyde oxidase/xanthine dehydrogenase, a/b hammerhead"/>
    <property type="match status" value="1"/>
</dbReference>
<dbReference type="PANTHER" id="PTHR47495">
    <property type="entry name" value="ALDEHYDE DEHYDROGENASE"/>
    <property type="match status" value="1"/>
</dbReference>
<keyword evidence="3" id="KW-1185">Reference proteome</keyword>
<reference evidence="2 3" key="1">
    <citation type="submission" date="2023-03" db="EMBL/GenBank/DDBJ databases">
        <title>Paludisphaera mucosa sp. nov. a novel planctomycete from northern fen.</title>
        <authorList>
            <person name="Ivanova A."/>
        </authorList>
    </citation>
    <scope>NUCLEOTIDE SEQUENCE [LARGE SCALE GENOMIC DNA]</scope>
    <source>
        <strain evidence="2 3">Pla2</strain>
    </source>
</reference>
<organism evidence="2 3">
    <name type="scientific">Paludisphaera mucosa</name>
    <dbReference type="NCBI Taxonomy" id="3030827"/>
    <lineage>
        <taxon>Bacteria</taxon>
        <taxon>Pseudomonadati</taxon>
        <taxon>Planctomycetota</taxon>
        <taxon>Planctomycetia</taxon>
        <taxon>Isosphaerales</taxon>
        <taxon>Isosphaeraceae</taxon>
        <taxon>Paludisphaera</taxon>
    </lineage>
</organism>
<evidence type="ECO:0000259" key="1">
    <source>
        <dbReference type="SMART" id="SM01008"/>
    </source>
</evidence>
<accession>A0ABT6FAI4</accession>
<dbReference type="EMBL" id="JARRAG010000002">
    <property type="protein sequence ID" value="MDG3004597.1"/>
    <property type="molecule type" value="Genomic_DNA"/>
</dbReference>
<dbReference type="InterPro" id="IPR046867">
    <property type="entry name" value="AldOxase/xan_DH_MoCoBD2"/>
</dbReference>
<proteinExistence type="predicted"/>
<dbReference type="SUPFAM" id="SSF56003">
    <property type="entry name" value="Molybdenum cofactor-binding domain"/>
    <property type="match status" value="2"/>
</dbReference>
<dbReference type="Pfam" id="PF02738">
    <property type="entry name" value="MoCoBD_1"/>
    <property type="match status" value="1"/>
</dbReference>
<dbReference type="InterPro" id="IPR000674">
    <property type="entry name" value="Ald_Oxase/Xan_DH_a/b"/>
</dbReference>
<dbReference type="RefSeq" id="WP_277860952.1">
    <property type="nucleotide sequence ID" value="NZ_JARRAG010000002.1"/>
</dbReference>
<name>A0ABT6FAI4_9BACT</name>
<dbReference type="InterPro" id="IPR008274">
    <property type="entry name" value="AldOxase/xan_DH_MoCoBD1"/>
</dbReference>